<dbReference type="InterPro" id="IPR037524">
    <property type="entry name" value="PA14/GLEYA"/>
</dbReference>
<dbReference type="Gene3D" id="2.80.10.50">
    <property type="match status" value="1"/>
</dbReference>
<dbReference type="PROSITE" id="PS51820">
    <property type="entry name" value="PA14"/>
    <property type="match status" value="1"/>
</dbReference>
<reference evidence="3 4" key="1">
    <citation type="submission" date="2022-05" db="EMBL/GenBank/DDBJ databases">
        <authorList>
            <consortium name="Genoscope - CEA"/>
            <person name="William W."/>
        </authorList>
    </citation>
    <scope>NUCLEOTIDE SEQUENCE [LARGE SCALE GENOMIC DNA]</scope>
</reference>
<dbReference type="SUPFAM" id="SSF110221">
    <property type="entry name" value="AbfB domain"/>
    <property type="match status" value="1"/>
</dbReference>
<dbReference type="Proteomes" id="UP001159405">
    <property type="component" value="Unassembled WGS sequence"/>
</dbReference>
<feature type="compositionally biased region" description="Polar residues" evidence="1">
    <location>
        <begin position="680"/>
        <end position="700"/>
    </location>
</feature>
<evidence type="ECO:0000313" key="3">
    <source>
        <dbReference type="EMBL" id="CAH3042890.1"/>
    </source>
</evidence>
<dbReference type="PRINTS" id="PR01217">
    <property type="entry name" value="PRICHEXTENSN"/>
</dbReference>
<sequence length="846" mass="92225">MPTKVFHSPVFRQPRNWGNTYGTRIRGYFVPQKTGLHIFFIACDDACQLFLSITDNPDRKILICRVQKGHETQYMQFTSYQEQQSDPIPLRKGSYYYIEALYKEQYGSDHIEVAVQTPDNKTYAPIPSQFLWTLAPSKKQAKGSVLLLMKIAAKAGAKAGASLGIAEAHKSGANAGAKAGYSAGAKAGAEAGVKAATDAATKVATQTLKIALAKLGLPKPVFNIYAANGTVISYRPGAPSQVHEVVNGSVISHPLGAGGAAGAITGTGFGQATSQVSGNATAEGQASVSAITSLTQNVARSRLWAPGGAKYLHATTSVLQGAFVYNAAKPYFIFPNTSPGVYIIATHKKFIERHGFARVLVHGGLYVIHSLDSPAYQNPRENLCWRITNGKLELARRCQVFAAHIPGFRKGNEEYQTISFESMCSPGNYIRQKNYRFVLSRTGDQIFKKDASAVFNQVFSLPEAFQFSLLRKGWYICRSRDKHYHRIQIVTDFHMSPLIWLRRCSFVLRPITEKENPLMNCFKLLTTKPPVTVTKPAKPTTRATTGTTPHHPEGPCVNIRFHNTAGVPFVLHSSLKPEGYLVTGQMLELHYVIKNNQVTTQVANDDSERQMQLPYTDELPEVQQLDFHEAVSKPYGKHTVAFWATDPAGKYNILLDGKKILYAIPGLDCDHFIQVTVTSHPKISTSTAKPTTQKLASTVKPTPTYPPPPPPLPPSPLLPPPPAPPPLPPPPPPPSLIRPSPPPRPPSPPPPSLPRPSPPPLPPLPSSTSSPSPPPPPSSSFSCPSSCPYSTTFSPSSSYYCFSSPPSSTSVSFYPSSSSFSYSHSSLFYYDTKTRSKSPSLVLATR</sequence>
<dbReference type="InterPro" id="IPR036195">
    <property type="entry name" value="AbfB_ABD_sf"/>
</dbReference>
<organism evidence="3 4">
    <name type="scientific">Porites lobata</name>
    <dbReference type="NCBI Taxonomy" id="104759"/>
    <lineage>
        <taxon>Eukaryota</taxon>
        <taxon>Metazoa</taxon>
        <taxon>Cnidaria</taxon>
        <taxon>Anthozoa</taxon>
        <taxon>Hexacorallia</taxon>
        <taxon>Scleractinia</taxon>
        <taxon>Fungiina</taxon>
        <taxon>Poritidae</taxon>
        <taxon>Porites</taxon>
    </lineage>
</organism>
<gene>
    <name evidence="3" type="ORF">PLOB_00000701</name>
</gene>
<feature type="region of interest" description="Disordered" evidence="1">
    <location>
        <begin position="533"/>
        <end position="555"/>
    </location>
</feature>
<name>A0ABN8N8Q8_9CNID</name>
<evidence type="ECO:0000313" key="4">
    <source>
        <dbReference type="Proteomes" id="UP001159405"/>
    </source>
</evidence>
<feature type="compositionally biased region" description="Low complexity" evidence="1">
    <location>
        <begin position="779"/>
        <end position="819"/>
    </location>
</feature>
<evidence type="ECO:0000256" key="1">
    <source>
        <dbReference type="SAM" id="MobiDB-lite"/>
    </source>
</evidence>
<dbReference type="InterPro" id="IPR007934">
    <property type="entry name" value="AbfB_ABD"/>
</dbReference>
<dbReference type="PANTHER" id="PTHR45725">
    <property type="entry name" value="FORMIN HOMOLOGY 2 FAMILY MEMBER"/>
    <property type="match status" value="1"/>
</dbReference>
<dbReference type="Gene3D" id="2.60.120.1560">
    <property type="match status" value="1"/>
</dbReference>
<proteinExistence type="predicted"/>
<dbReference type="InterPro" id="IPR051425">
    <property type="entry name" value="Formin_Homology"/>
</dbReference>
<dbReference type="Pfam" id="PF05270">
    <property type="entry name" value="AbfB"/>
    <property type="match status" value="1"/>
</dbReference>
<feature type="compositionally biased region" description="Pro residues" evidence="1">
    <location>
        <begin position="703"/>
        <end position="778"/>
    </location>
</feature>
<protein>
    <recommendedName>
        <fullName evidence="2">PA14 domain-containing protein</fullName>
    </recommendedName>
</protein>
<feature type="compositionally biased region" description="Low complexity" evidence="1">
    <location>
        <begin position="533"/>
        <end position="549"/>
    </location>
</feature>
<feature type="domain" description="PA14" evidence="2">
    <location>
        <begin position="1"/>
        <end position="130"/>
    </location>
</feature>
<keyword evidence="4" id="KW-1185">Reference proteome</keyword>
<dbReference type="EMBL" id="CALNXK010000010">
    <property type="protein sequence ID" value="CAH3042890.1"/>
    <property type="molecule type" value="Genomic_DNA"/>
</dbReference>
<feature type="region of interest" description="Disordered" evidence="1">
    <location>
        <begin position="680"/>
        <end position="819"/>
    </location>
</feature>
<accession>A0ABN8N8Q8</accession>
<evidence type="ECO:0000259" key="2">
    <source>
        <dbReference type="PROSITE" id="PS51820"/>
    </source>
</evidence>
<dbReference type="SUPFAM" id="SSF56988">
    <property type="entry name" value="Anthrax protective antigen"/>
    <property type="match status" value="1"/>
</dbReference>
<comment type="caution">
    <text evidence="3">The sequence shown here is derived from an EMBL/GenBank/DDBJ whole genome shotgun (WGS) entry which is preliminary data.</text>
</comment>